<accession>A0A139AXJ3</accession>
<sequence length="84" mass="9196">MTRSYKSSAYTDRHISRNGVAKRVKKDGAGKGNWGRPGDELQDPDVARDARNLDQHAVMQRRHSVSGKIIMVPPATTDSPPASP</sequence>
<dbReference type="OrthoDB" id="2122308at2759"/>
<evidence type="ECO:0000313" key="4">
    <source>
        <dbReference type="Proteomes" id="UP000070544"/>
    </source>
</evidence>
<dbReference type="AlphaFoldDB" id="A0A139AXJ3"/>
<evidence type="ECO:0000259" key="2">
    <source>
        <dbReference type="Pfam" id="PF04774"/>
    </source>
</evidence>
<feature type="domain" description="Hyaluronan/mRNA-binding protein" evidence="2">
    <location>
        <begin position="12"/>
        <end position="50"/>
    </location>
</feature>
<dbReference type="Pfam" id="PF04774">
    <property type="entry name" value="HABP4_PAI-RBP1"/>
    <property type="match status" value="1"/>
</dbReference>
<evidence type="ECO:0000256" key="1">
    <source>
        <dbReference type="SAM" id="MobiDB-lite"/>
    </source>
</evidence>
<organism evidence="3 4">
    <name type="scientific">Gonapodya prolifera (strain JEL478)</name>
    <name type="common">Monoblepharis prolifera</name>
    <dbReference type="NCBI Taxonomy" id="1344416"/>
    <lineage>
        <taxon>Eukaryota</taxon>
        <taxon>Fungi</taxon>
        <taxon>Fungi incertae sedis</taxon>
        <taxon>Chytridiomycota</taxon>
        <taxon>Chytridiomycota incertae sedis</taxon>
        <taxon>Monoblepharidomycetes</taxon>
        <taxon>Monoblepharidales</taxon>
        <taxon>Gonapodyaceae</taxon>
        <taxon>Gonapodya</taxon>
    </lineage>
</organism>
<feature type="region of interest" description="Disordered" evidence="1">
    <location>
        <begin position="1"/>
        <end position="45"/>
    </location>
</feature>
<name>A0A139AXJ3_GONPJ</name>
<keyword evidence="4" id="KW-1185">Reference proteome</keyword>
<feature type="compositionally biased region" description="Polar residues" evidence="1">
    <location>
        <begin position="1"/>
        <end position="10"/>
    </location>
</feature>
<proteinExistence type="predicted"/>
<dbReference type="Proteomes" id="UP000070544">
    <property type="component" value="Unassembled WGS sequence"/>
</dbReference>
<dbReference type="InterPro" id="IPR006861">
    <property type="entry name" value="HABP4_PAIRBP1-bd"/>
</dbReference>
<reference evidence="3 4" key="1">
    <citation type="journal article" date="2015" name="Genome Biol. Evol.">
        <title>Phylogenomic analyses indicate that early fungi evolved digesting cell walls of algal ancestors of land plants.</title>
        <authorList>
            <person name="Chang Y."/>
            <person name="Wang S."/>
            <person name="Sekimoto S."/>
            <person name="Aerts A.L."/>
            <person name="Choi C."/>
            <person name="Clum A."/>
            <person name="LaButti K.M."/>
            <person name="Lindquist E.A."/>
            <person name="Yee Ngan C."/>
            <person name="Ohm R.A."/>
            <person name="Salamov A.A."/>
            <person name="Grigoriev I.V."/>
            <person name="Spatafora J.W."/>
            <person name="Berbee M.L."/>
        </authorList>
    </citation>
    <scope>NUCLEOTIDE SEQUENCE [LARGE SCALE GENOMIC DNA]</scope>
    <source>
        <strain evidence="3 4">JEL478</strain>
    </source>
</reference>
<protein>
    <recommendedName>
        <fullName evidence="2">Hyaluronan/mRNA-binding protein domain-containing protein</fullName>
    </recommendedName>
</protein>
<evidence type="ECO:0000313" key="3">
    <source>
        <dbReference type="EMBL" id="KXS21293.1"/>
    </source>
</evidence>
<dbReference type="EMBL" id="KQ965733">
    <property type="protein sequence ID" value="KXS21293.1"/>
    <property type="molecule type" value="Genomic_DNA"/>
</dbReference>
<gene>
    <name evidence="3" type="ORF">M427DRAFT_51530</name>
</gene>